<reference evidence="1" key="1">
    <citation type="submission" date="2016-02" db="EMBL/GenBank/DDBJ databases">
        <title>WGS assembly of Manihot esculenta.</title>
        <authorList>
            <person name="Bredeson J.V."/>
            <person name="Prochnik S.E."/>
            <person name="Lyons J.B."/>
            <person name="Schmutz J."/>
            <person name="Grimwood J."/>
            <person name="Vrebalov J."/>
            <person name="Bart R.S."/>
            <person name="Amuge T."/>
            <person name="Ferguson M.E."/>
            <person name="Green R."/>
            <person name="Putnam N."/>
            <person name="Stites J."/>
            <person name="Rounsley S."/>
            <person name="Rokhsar D.S."/>
        </authorList>
    </citation>
    <scope>NUCLEOTIDE SEQUENCE [LARGE SCALE GENOMIC DNA]</scope>
    <source>
        <tissue evidence="1">Leaf</tissue>
    </source>
</reference>
<proteinExistence type="predicted"/>
<gene>
    <name evidence="1" type="ORF">MANES_14G020700</name>
</gene>
<sequence>MIPKILTHSLLIHKYKKQRDLIKEFQVSNNFIKAPSLLL</sequence>
<evidence type="ECO:0000313" key="1">
    <source>
        <dbReference type="EMBL" id="OAY30316.1"/>
    </source>
</evidence>
<dbReference type="EMBL" id="CM004400">
    <property type="protein sequence ID" value="OAY30316.1"/>
    <property type="molecule type" value="Genomic_DNA"/>
</dbReference>
<organism evidence="1">
    <name type="scientific">Manihot esculenta</name>
    <name type="common">Cassava</name>
    <name type="synonym">Jatropha manihot</name>
    <dbReference type="NCBI Taxonomy" id="3983"/>
    <lineage>
        <taxon>Eukaryota</taxon>
        <taxon>Viridiplantae</taxon>
        <taxon>Streptophyta</taxon>
        <taxon>Embryophyta</taxon>
        <taxon>Tracheophyta</taxon>
        <taxon>Spermatophyta</taxon>
        <taxon>Magnoliopsida</taxon>
        <taxon>eudicotyledons</taxon>
        <taxon>Gunneridae</taxon>
        <taxon>Pentapetalae</taxon>
        <taxon>rosids</taxon>
        <taxon>fabids</taxon>
        <taxon>Malpighiales</taxon>
        <taxon>Euphorbiaceae</taxon>
        <taxon>Crotonoideae</taxon>
        <taxon>Manihoteae</taxon>
        <taxon>Manihot</taxon>
    </lineage>
</organism>
<accession>A0A2C9UJU7</accession>
<name>A0A2C9UJU7_MANES</name>
<dbReference type="AlphaFoldDB" id="A0A2C9UJU7"/>
<protein>
    <submittedName>
        <fullName evidence="1">Uncharacterized protein</fullName>
    </submittedName>
</protein>